<dbReference type="AlphaFoldDB" id="A0A895YSE8"/>
<dbReference type="Proteomes" id="UP000662857">
    <property type="component" value="Chromosome"/>
</dbReference>
<name>A0A895YSE8_9ACTN</name>
<organism evidence="1 2">
    <name type="scientific">Natronosporangium hydrolyticum</name>
    <dbReference type="NCBI Taxonomy" id="2811111"/>
    <lineage>
        <taxon>Bacteria</taxon>
        <taxon>Bacillati</taxon>
        <taxon>Actinomycetota</taxon>
        <taxon>Actinomycetes</taxon>
        <taxon>Micromonosporales</taxon>
        <taxon>Micromonosporaceae</taxon>
        <taxon>Natronosporangium</taxon>
    </lineage>
</organism>
<evidence type="ECO:0008006" key="3">
    <source>
        <dbReference type="Google" id="ProtNLM"/>
    </source>
</evidence>
<dbReference type="EMBL" id="CP070499">
    <property type="protein sequence ID" value="QSB17030.1"/>
    <property type="molecule type" value="Genomic_DNA"/>
</dbReference>
<dbReference type="KEGG" id="nhy:JQS43_00745"/>
<keyword evidence="2" id="KW-1185">Reference proteome</keyword>
<accession>A0A895YSE8</accession>
<evidence type="ECO:0000313" key="2">
    <source>
        <dbReference type="Proteomes" id="UP000662857"/>
    </source>
</evidence>
<proteinExistence type="predicted"/>
<reference evidence="1" key="1">
    <citation type="submission" date="2021-02" db="EMBL/GenBank/DDBJ databases">
        <title>Natrosporangium hydrolyticum gen. nov., sp. nov, a haloalkaliphilic actinobacterium from a soda solonchak soil.</title>
        <authorList>
            <person name="Sorokin D.Y."/>
            <person name="Khijniak T.V."/>
            <person name="Zakharycheva A.P."/>
            <person name="Boueva O.V."/>
            <person name="Ariskina E.V."/>
            <person name="Hahnke R.L."/>
            <person name="Bunk B."/>
            <person name="Sproer C."/>
            <person name="Schumann P."/>
            <person name="Evtushenko L.I."/>
            <person name="Kublanov I.V."/>
        </authorList>
    </citation>
    <scope>NUCLEOTIDE SEQUENCE</scope>
    <source>
        <strain evidence="1">DSM 106523</strain>
    </source>
</reference>
<evidence type="ECO:0000313" key="1">
    <source>
        <dbReference type="EMBL" id="QSB17030.1"/>
    </source>
</evidence>
<gene>
    <name evidence="1" type="ORF">JQS43_00745</name>
</gene>
<sequence>MTGGPLGAPAGPPRSALDWARQRLGSRNNRRLSAAGQRAGHRLQQLGPSWRMVEWPSAELTDDRDHAGFLAIGPGGVYSVTVVDQGRRRVMLAGDVVQIHGRRPPHISRARKAARKASNALTEAVGTKVPVVPVLTFVGSGPISAQGLPNGCLVVAHRELDKVLLAAGHKISPETARKLADVANHPATWGDRYRWYPDNQTASDSRTA</sequence>
<protein>
    <recommendedName>
        <fullName evidence="3">NERD domain-containing protein</fullName>
    </recommendedName>
</protein>